<keyword evidence="5" id="KW-0808">Transferase</keyword>
<comment type="pathway">
    <text evidence="1">Amino-acid biosynthesis; L-arginine biosynthesis; N(2)-acetyl-L-ornithine from L-glutamate: step 2/4.</text>
</comment>
<keyword evidence="8" id="KW-0067">ATP-binding</keyword>
<sequence>MVSRRVLSLVAFVASARAHAVLGGAVRASAFARTPRAAPRLAAGAAPPQAASSDVATLATSLAARVPELLAFAGQTLVVKYGGHAMTDDALAESFYADVVLLRRLGVNVVIVHGGGPQISGMLKDLGVQSSFVDGRRVTDERTMEVVEMVLGGLVNNKLVNALSRAGGKAVGLTGHAAGVIGATRLEHWTTDASGGKVRADLGLVGEPTHVRPALLLDLVACGAIPVIAPIGVGVTDGQSYNINADTAAGAVAAALGAARLLLLTDVVGVLDRSGELMRSLCTDDVSRLVADGTISGGMIPKLETACDAVTAGVGASVILDGRVDHALLLSLLPGVGVGTTVGDTAAGRR</sequence>
<proteinExistence type="inferred from homology"/>
<evidence type="ECO:0000256" key="3">
    <source>
        <dbReference type="ARBA" id="ARBA00022571"/>
    </source>
</evidence>
<feature type="signal peptide" evidence="9">
    <location>
        <begin position="1"/>
        <end position="18"/>
    </location>
</feature>
<evidence type="ECO:0000259" key="10">
    <source>
        <dbReference type="Pfam" id="PF00696"/>
    </source>
</evidence>
<dbReference type="Pfam" id="PF00696">
    <property type="entry name" value="AA_kinase"/>
    <property type="match status" value="1"/>
</dbReference>
<dbReference type="SUPFAM" id="SSF53633">
    <property type="entry name" value="Carbamate kinase-like"/>
    <property type="match status" value="1"/>
</dbReference>
<dbReference type="AlphaFoldDB" id="A0A8J5XDR7"/>
<dbReference type="FunFam" id="3.40.1160.10:FF:000004">
    <property type="entry name" value="Acetylglutamate kinase"/>
    <property type="match status" value="1"/>
</dbReference>
<dbReference type="PANTHER" id="PTHR23342">
    <property type="entry name" value="N-ACETYLGLUTAMATE SYNTHASE"/>
    <property type="match status" value="1"/>
</dbReference>
<evidence type="ECO:0000256" key="2">
    <source>
        <dbReference type="ARBA" id="ARBA00013065"/>
    </source>
</evidence>
<dbReference type="GO" id="GO:0005737">
    <property type="term" value="C:cytoplasm"/>
    <property type="evidence" value="ECO:0007669"/>
    <property type="project" value="InterPro"/>
</dbReference>
<evidence type="ECO:0000256" key="8">
    <source>
        <dbReference type="ARBA" id="ARBA00022840"/>
    </source>
</evidence>
<dbReference type="InterPro" id="IPR004662">
    <property type="entry name" value="AcgluKinase_fam"/>
</dbReference>
<dbReference type="Proteomes" id="UP000751190">
    <property type="component" value="Unassembled WGS sequence"/>
</dbReference>
<evidence type="ECO:0000313" key="11">
    <source>
        <dbReference type="EMBL" id="KAG8461938.1"/>
    </source>
</evidence>
<dbReference type="GO" id="GO:0004042">
    <property type="term" value="F:L-glutamate N-acetyltransferase activity"/>
    <property type="evidence" value="ECO:0007669"/>
    <property type="project" value="InterPro"/>
</dbReference>
<dbReference type="EC" id="2.7.2.8" evidence="2"/>
<keyword evidence="3" id="KW-0055">Arginine biosynthesis</keyword>
<evidence type="ECO:0000313" key="12">
    <source>
        <dbReference type="Proteomes" id="UP000751190"/>
    </source>
</evidence>
<gene>
    <name evidence="11" type="ORF">KFE25_013957</name>
</gene>
<dbReference type="OrthoDB" id="438291at2759"/>
<reference evidence="11" key="1">
    <citation type="submission" date="2021-05" db="EMBL/GenBank/DDBJ databases">
        <title>The genome of the haptophyte Pavlova lutheri (Diacronema luteri, Pavlovales) - a model for lipid biosynthesis in eukaryotic algae.</title>
        <authorList>
            <person name="Hulatt C.J."/>
            <person name="Posewitz M.C."/>
        </authorList>
    </citation>
    <scope>NUCLEOTIDE SEQUENCE</scope>
    <source>
        <strain evidence="11">NIVA-4/92</strain>
    </source>
</reference>
<dbReference type="InterPro" id="IPR001057">
    <property type="entry name" value="Glu/AcGlu_kinase"/>
</dbReference>
<accession>A0A8J5XDR7</accession>
<organism evidence="11 12">
    <name type="scientific">Diacronema lutheri</name>
    <name type="common">Unicellular marine alga</name>
    <name type="synonym">Monochrysis lutheri</name>
    <dbReference type="NCBI Taxonomy" id="2081491"/>
    <lineage>
        <taxon>Eukaryota</taxon>
        <taxon>Haptista</taxon>
        <taxon>Haptophyta</taxon>
        <taxon>Pavlovophyceae</taxon>
        <taxon>Pavlovales</taxon>
        <taxon>Pavlovaceae</taxon>
        <taxon>Diacronema</taxon>
    </lineage>
</organism>
<dbReference type="PIRSF" id="PIRSF000423">
    <property type="entry name" value="ArgA"/>
    <property type="match status" value="1"/>
</dbReference>
<dbReference type="OMA" id="EGLYEDW"/>
<dbReference type="NCBIfam" id="TIGR00761">
    <property type="entry name" value="argB"/>
    <property type="match status" value="1"/>
</dbReference>
<keyword evidence="12" id="KW-1185">Reference proteome</keyword>
<evidence type="ECO:0000256" key="5">
    <source>
        <dbReference type="ARBA" id="ARBA00022679"/>
    </source>
</evidence>
<comment type="caution">
    <text evidence="11">The sequence shown here is derived from an EMBL/GenBank/DDBJ whole genome shotgun (WGS) entry which is preliminary data.</text>
</comment>
<keyword evidence="6" id="KW-0547">Nucleotide-binding</keyword>
<evidence type="ECO:0000256" key="7">
    <source>
        <dbReference type="ARBA" id="ARBA00022777"/>
    </source>
</evidence>
<dbReference type="PRINTS" id="PR00474">
    <property type="entry name" value="GLU5KINASE"/>
</dbReference>
<feature type="chain" id="PRO_5035325244" description="acetylglutamate kinase" evidence="9">
    <location>
        <begin position="19"/>
        <end position="350"/>
    </location>
</feature>
<dbReference type="EMBL" id="JAGTXO010000023">
    <property type="protein sequence ID" value="KAG8461938.1"/>
    <property type="molecule type" value="Genomic_DNA"/>
</dbReference>
<protein>
    <recommendedName>
        <fullName evidence="2">acetylglutamate kinase</fullName>
        <ecNumber evidence="2">2.7.2.8</ecNumber>
    </recommendedName>
</protein>
<evidence type="ECO:0000256" key="9">
    <source>
        <dbReference type="SAM" id="SignalP"/>
    </source>
</evidence>
<dbReference type="GO" id="GO:0006526">
    <property type="term" value="P:L-arginine biosynthetic process"/>
    <property type="evidence" value="ECO:0007669"/>
    <property type="project" value="UniProtKB-KW"/>
</dbReference>
<evidence type="ECO:0000256" key="1">
    <source>
        <dbReference type="ARBA" id="ARBA00004828"/>
    </source>
</evidence>
<dbReference type="InterPro" id="IPR037528">
    <property type="entry name" value="ArgB"/>
</dbReference>
<dbReference type="GO" id="GO:0003991">
    <property type="term" value="F:acetylglutamate kinase activity"/>
    <property type="evidence" value="ECO:0007669"/>
    <property type="project" value="UniProtKB-EC"/>
</dbReference>
<evidence type="ECO:0000256" key="6">
    <source>
        <dbReference type="ARBA" id="ARBA00022741"/>
    </source>
</evidence>
<keyword evidence="7" id="KW-0418">Kinase</keyword>
<dbReference type="PANTHER" id="PTHR23342:SF0">
    <property type="entry name" value="N-ACETYLGLUTAMATE SYNTHASE, MITOCHONDRIAL"/>
    <property type="match status" value="1"/>
</dbReference>
<dbReference type="GO" id="GO:0005524">
    <property type="term" value="F:ATP binding"/>
    <property type="evidence" value="ECO:0007669"/>
    <property type="project" value="UniProtKB-KW"/>
</dbReference>
<keyword evidence="4" id="KW-0028">Amino-acid biosynthesis</keyword>
<feature type="domain" description="Aspartate/glutamate/uridylate kinase" evidence="10">
    <location>
        <begin position="76"/>
        <end position="319"/>
    </location>
</feature>
<dbReference type="InterPro" id="IPR001048">
    <property type="entry name" value="Asp/Glu/Uridylate_kinase"/>
</dbReference>
<evidence type="ECO:0000256" key="4">
    <source>
        <dbReference type="ARBA" id="ARBA00022605"/>
    </source>
</evidence>
<dbReference type="HAMAP" id="MF_00082">
    <property type="entry name" value="ArgB"/>
    <property type="match status" value="1"/>
</dbReference>
<keyword evidence="9" id="KW-0732">Signal</keyword>
<dbReference type="InterPro" id="IPR010167">
    <property type="entry name" value="NH2A_AcTrfase"/>
</dbReference>
<dbReference type="Gene3D" id="3.40.1160.10">
    <property type="entry name" value="Acetylglutamate kinase-like"/>
    <property type="match status" value="1"/>
</dbReference>
<dbReference type="InterPro" id="IPR036393">
    <property type="entry name" value="AceGlu_kinase-like_sf"/>
</dbReference>
<name>A0A8J5XDR7_DIALT</name>